<sequence>MSLALFKFLAGSALIALALGGCVYRMAQQEPADTASALHSIAFYYGDRPDWTMLDSYQMAVLEPEHDFDLSGRANTQWLAYVSVGEALESRAYYADIPQELILDRNRIWRSMVIDVARPEWADFLLEKVFTPIVEQGYQGFFLDTLDSYQLVHGSGARGNASRAGLQQLIHRLKQRWPEHHIILNRGFELFPAVAEDVFALAFESLYQGWDEAAGEYVEVSHRDREWLSAQVGHALQTRKIPVIAIDYCDPSSPDCTLRTLRKIRARGWVPFVADGGLVQLNSLSATH</sequence>
<organism evidence="2 3">
    <name type="scientific">Thiopseudomonas denitrificans</name>
    <dbReference type="NCBI Taxonomy" id="1501432"/>
    <lineage>
        <taxon>Bacteria</taxon>
        <taxon>Pseudomonadati</taxon>
        <taxon>Pseudomonadota</taxon>
        <taxon>Gammaproteobacteria</taxon>
        <taxon>Pseudomonadales</taxon>
        <taxon>Pseudomonadaceae</taxon>
        <taxon>Thiopseudomonas</taxon>
    </lineage>
</organism>
<dbReference type="Gene3D" id="3.20.20.70">
    <property type="entry name" value="Aldolase class I"/>
    <property type="match status" value="1"/>
</dbReference>
<keyword evidence="3" id="KW-1185">Reference proteome</keyword>
<dbReference type="AlphaFoldDB" id="A0A4V3D4Y2"/>
<protein>
    <submittedName>
        <fullName evidence="2">Uncharacterized protein (TIGR01370 family)</fullName>
    </submittedName>
</protein>
<dbReference type="EMBL" id="SNYK01000006">
    <property type="protein sequence ID" value="TDQ37887.1"/>
    <property type="molecule type" value="Genomic_DNA"/>
</dbReference>
<evidence type="ECO:0000259" key="1">
    <source>
        <dbReference type="Pfam" id="PF03537"/>
    </source>
</evidence>
<gene>
    <name evidence="2" type="ORF">DFQ45_106114</name>
</gene>
<dbReference type="InterPro" id="IPR013785">
    <property type="entry name" value="Aldolase_TIM"/>
</dbReference>
<dbReference type="SUPFAM" id="SSF51445">
    <property type="entry name" value="(Trans)glycosidases"/>
    <property type="match status" value="1"/>
</dbReference>
<dbReference type="OrthoDB" id="7292394at2"/>
<accession>A0A4V3D4Y2</accession>
<dbReference type="RefSeq" id="WP_101495900.1">
    <property type="nucleotide sequence ID" value="NZ_LNJZ01000003.1"/>
</dbReference>
<dbReference type="PROSITE" id="PS51257">
    <property type="entry name" value="PROKAR_LIPOPROTEIN"/>
    <property type="match status" value="1"/>
</dbReference>
<evidence type="ECO:0000313" key="3">
    <source>
        <dbReference type="Proteomes" id="UP000294575"/>
    </source>
</evidence>
<evidence type="ECO:0000313" key="2">
    <source>
        <dbReference type="EMBL" id="TDQ37887.1"/>
    </source>
</evidence>
<dbReference type="InterPro" id="IPR017853">
    <property type="entry name" value="GH"/>
</dbReference>
<name>A0A4V3D4Y2_9GAMM</name>
<dbReference type="Pfam" id="PF03537">
    <property type="entry name" value="Glyco_hydro_114"/>
    <property type="match status" value="1"/>
</dbReference>
<reference evidence="2 3" key="1">
    <citation type="submission" date="2019-03" db="EMBL/GenBank/DDBJ databases">
        <title>Genomic Encyclopedia of Type Strains, Phase IV (KMG-IV): sequencing the most valuable type-strain genomes for metagenomic binning, comparative biology and taxonomic classification.</title>
        <authorList>
            <person name="Goeker M."/>
        </authorList>
    </citation>
    <scope>NUCLEOTIDE SEQUENCE [LARGE SCALE GENOMIC DNA]</scope>
    <source>
        <strain evidence="2 3">DSM 28679</strain>
    </source>
</reference>
<feature type="domain" description="Glycoside-hydrolase family GH114 TIM-barrel" evidence="1">
    <location>
        <begin position="68"/>
        <end position="278"/>
    </location>
</feature>
<dbReference type="PANTHER" id="PTHR35882">
    <property type="entry name" value="PELA"/>
    <property type="match status" value="1"/>
</dbReference>
<dbReference type="Proteomes" id="UP000294575">
    <property type="component" value="Unassembled WGS sequence"/>
</dbReference>
<comment type="caution">
    <text evidence="2">The sequence shown here is derived from an EMBL/GenBank/DDBJ whole genome shotgun (WGS) entry which is preliminary data.</text>
</comment>
<dbReference type="InterPro" id="IPR004352">
    <property type="entry name" value="GH114_TIM-barrel"/>
</dbReference>
<proteinExistence type="predicted"/>
<dbReference type="PANTHER" id="PTHR35882:SF2">
    <property type="entry name" value="PELA"/>
    <property type="match status" value="1"/>
</dbReference>